<dbReference type="FunFam" id="3.60.20.10:FF:000006">
    <property type="entry name" value="Glutamine--fructose-6-phosphate aminotransferase [isomerizing]"/>
    <property type="match status" value="1"/>
</dbReference>
<dbReference type="InterPro" id="IPR046348">
    <property type="entry name" value="SIS_dom_sf"/>
</dbReference>
<evidence type="ECO:0000256" key="1">
    <source>
        <dbReference type="ARBA" id="ARBA00001031"/>
    </source>
</evidence>
<evidence type="ECO:0000313" key="13">
    <source>
        <dbReference type="Proteomes" id="UP000006818"/>
    </source>
</evidence>
<dbReference type="AlphaFoldDB" id="C3NGD3"/>
<dbReference type="GO" id="GO:0004360">
    <property type="term" value="F:glutamine-fructose-6-phosphate transaminase (isomerizing) activity"/>
    <property type="evidence" value="ECO:0007669"/>
    <property type="project" value="UniProtKB-EC"/>
</dbReference>
<dbReference type="InterPro" id="IPR001347">
    <property type="entry name" value="SIS_dom"/>
</dbReference>
<dbReference type="Pfam" id="PF01380">
    <property type="entry name" value="SIS"/>
    <property type="match status" value="2"/>
</dbReference>
<dbReference type="Pfam" id="PF13522">
    <property type="entry name" value="GATase_6"/>
    <property type="match status" value="1"/>
</dbReference>
<evidence type="ECO:0000256" key="2">
    <source>
        <dbReference type="ARBA" id="ARBA00012916"/>
    </source>
</evidence>
<evidence type="ECO:0000256" key="4">
    <source>
        <dbReference type="ARBA" id="ARBA00022490"/>
    </source>
</evidence>
<evidence type="ECO:0000313" key="12">
    <source>
        <dbReference type="EMBL" id="ACP48193.1"/>
    </source>
</evidence>
<dbReference type="PROSITE" id="PS51464">
    <property type="entry name" value="SIS"/>
    <property type="match status" value="2"/>
</dbReference>
<dbReference type="MEROPS" id="C44.A08"/>
<dbReference type="InterPro" id="IPR005855">
    <property type="entry name" value="GFAT"/>
</dbReference>
<sequence>MCGIIGVVSNKESKRLAELVVSCLNRLEYRGYDSVGVAALSSANLEVRKAKGTVEEVVRKKNIKELSGYAFLGHTRWATHGAPTDYNAHPHTDCSNNIAVIHNGTIRNFKELRDELQSLGHKFKSETDTEVIPHMMEEYMKRGMDTFQAFRSAVKSIQGSFAILAVVKGERRIFFAKRDNPLVIGLGDDKTFIASDIPSFLPYTRKVIVISDGELGYVTPNTVYIEDENDNPIDVTSRIKIIDWDASSASKEGYPHFMLKEIHESPIAVKDTISGLLSEIDKVSEIAEEIRKSSRIIVTAAGTSYHAGFYFSLLLARKGYMSIPLIASEYHNFRVKKGDIVIAISQSGETLDVKMGIRKFKEEGAKIIALTNVIESDIARESDYKLYMRAGPEIGVAATKTFTSEIASLLFLYSLIEKESISYLENAHETVRNIITETEGFAKKIGEELANKNNAYYLGRGLGVPLAMEGALKIKEIAYIHAEAYPAGESKHGPIALVENGFPIVFINDGELVDELEKNLQEMKARGGKTYSISVNKRLNFADTEILVNTDEKLSSLAIAPIIQLIAYYASVKRGYDPDKPRNLAKTVTVE</sequence>
<dbReference type="GO" id="GO:0097367">
    <property type="term" value="F:carbohydrate derivative binding"/>
    <property type="evidence" value="ECO:0007669"/>
    <property type="project" value="InterPro"/>
</dbReference>
<name>C3NGD3_SACI1</name>
<evidence type="ECO:0000256" key="7">
    <source>
        <dbReference type="ARBA" id="ARBA00022737"/>
    </source>
</evidence>
<dbReference type="Proteomes" id="UP000006818">
    <property type="component" value="Chromosome"/>
</dbReference>
<protein>
    <recommendedName>
        <fullName evidence="3">Glutamine--fructose-6-phosphate aminotransferase [isomerizing]</fullName>
        <ecNumber evidence="2">2.6.1.16</ecNumber>
    </recommendedName>
</protein>
<dbReference type="EMBL" id="CP001404">
    <property type="protein sequence ID" value="ACP48193.1"/>
    <property type="molecule type" value="Genomic_DNA"/>
</dbReference>
<comment type="catalytic activity">
    <reaction evidence="1">
        <text>D-fructose 6-phosphate + L-glutamine = D-glucosamine 6-phosphate + L-glutamate</text>
        <dbReference type="Rhea" id="RHEA:13237"/>
        <dbReference type="ChEBI" id="CHEBI:29985"/>
        <dbReference type="ChEBI" id="CHEBI:58359"/>
        <dbReference type="ChEBI" id="CHEBI:58725"/>
        <dbReference type="ChEBI" id="CHEBI:61527"/>
        <dbReference type="EC" id="2.6.1.16"/>
    </reaction>
</comment>
<dbReference type="Gene3D" id="3.60.20.10">
    <property type="entry name" value="Glutamine Phosphoribosylpyrophosphate, subunit 1, domain 1"/>
    <property type="match status" value="1"/>
</dbReference>
<evidence type="ECO:0000259" key="10">
    <source>
        <dbReference type="PROSITE" id="PS51278"/>
    </source>
</evidence>
<organism evidence="12 13">
    <name type="scientific">Saccharolobus islandicus (strain Y.N.15.51 / Yellowstone #2)</name>
    <name type="common">Sulfolobus islandicus</name>
    <dbReference type="NCBI Taxonomy" id="419942"/>
    <lineage>
        <taxon>Archaea</taxon>
        <taxon>Thermoproteota</taxon>
        <taxon>Thermoprotei</taxon>
        <taxon>Sulfolobales</taxon>
        <taxon>Sulfolobaceae</taxon>
        <taxon>Saccharolobus</taxon>
    </lineage>
</organism>
<dbReference type="GeneID" id="7810814"/>
<dbReference type="InterPro" id="IPR047084">
    <property type="entry name" value="GFAT_N"/>
</dbReference>
<keyword evidence="8" id="KW-0315">Glutamine amidotransferase</keyword>
<dbReference type="GO" id="GO:0006002">
    <property type="term" value="P:fructose 6-phosphate metabolic process"/>
    <property type="evidence" value="ECO:0007669"/>
    <property type="project" value="TreeGrafter"/>
</dbReference>
<keyword evidence="5" id="KW-0032">Aminotransferase</keyword>
<dbReference type="NCBIfam" id="TIGR01135">
    <property type="entry name" value="glmS"/>
    <property type="match status" value="1"/>
</dbReference>
<feature type="domain" description="Glutamine amidotransferase type-2" evidence="10">
    <location>
        <begin position="2"/>
        <end position="221"/>
    </location>
</feature>
<dbReference type="InterPro" id="IPR035466">
    <property type="entry name" value="GlmS/AgaS_SIS"/>
</dbReference>
<gene>
    <name evidence="12" type="ordered locus">YN1551_1086</name>
</gene>
<proteinExistence type="predicted"/>
<dbReference type="NCBIfam" id="NF001484">
    <property type="entry name" value="PRK00331.1"/>
    <property type="match status" value="1"/>
</dbReference>
<dbReference type="PROSITE" id="PS51278">
    <property type="entry name" value="GATASE_TYPE_2"/>
    <property type="match status" value="1"/>
</dbReference>
<keyword evidence="6 12" id="KW-0808">Transferase</keyword>
<dbReference type="SUPFAM" id="SSF56235">
    <property type="entry name" value="N-terminal nucleophile aminohydrolases (Ntn hydrolases)"/>
    <property type="match status" value="1"/>
</dbReference>
<dbReference type="PANTHER" id="PTHR10937">
    <property type="entry name" value="GLUCOSAMINE--FRUCTOSE-6-PHOSPHATE AMINOTRANSFERASE, ISOMERIZING"/>
    <property type="match status" value="1"/>
</dbReference>
<keyword evidence="4" id="KW-0963">Cytoplasm</keyword>
<evidence type="ECO:0000256" key="6">
    <source>
        <dbReference type="ARBA" id="ARBA00022679"/>
    </source>
</evidence>
<dbReference type="CDD" id="cd05009">
    <property type="entry name" value="SIS_GlmS_GlmD_2"/>
    <property type="match status" value="1"/>
</dbReference>
<evidence type="ECO:0000256" key="3">
    <source>
        <dbReference type="ARBA" id="ARBA00016090"/>
    </source>
</evidence>
<dbReference type="CDD" id="cd00714">
    <property type="entry name" value="GFAT"/>
    <property type="match status" value="1"/>
</dbReference>
<dbReference type="InterPro" id="IPR035490">
    <property type="entry name" value="GlmS/FrlB_SIS"/>
</dbReference>
<keyword evidence="7" id="KW-0677">Repeat</keyword>
<evidence type="ECO:0000256" key="9">
    <source>
        <dbReference type="ARBA" id="ARBA00055466"/>
    </source>
</evidence>
<dbReference type="KEGG" id="sin:YN1551_1086"/>
<dbReference type="SUPFAM" id="SSF53697">
    <property type="entry name" value="SIS domain"/>
    <property type="match status" value="1"/>
</dbReference>
<evidence type="ECO:0000256" key="5">
    <source>
        <dbReference type="ARBA" id="ARBA00022576"/>
    </source>
</evidence>
<feature type="domain" description="SIS" evidence="11">
    <location>
        <begin position="286"/>
        <end position="426"/>
    </location>
</feature>
<dbReference type="InterPro" id="IPR029055">
    <property type="entry name" value="Ntn_hydrolases_N"/>
</dbReference>
<dbReference type="CDD" id="cd05008">
    <property type="entry name" value="SIS_GlmS_GlmD_1"/>
    <property type="match status" value="1"/>
</dbReference>
<evidence type="ECO:0000256" key="8">
    <source>
        <dbReference type="ARBA" id="ARBA00022962"/>
    </source>
</evidence>
<dbReference type="GO" id="GO:0006487">
    <property type="term" value="P:protein N-linked glycosylation"/>
    <property type="evidence" value="ECO:0007669"/>
    <property type="project" value="TreeGrafter"/>
</dbReference>
<feature type="domain" description="SIS" evidence="11">
    <location>
        <begin position="445"/>
        <end position="581"/>
    </location>
</feature>
<comment type="function">
    <text evidence="9">Catalyzes the first step in hexosamine metabolism, converting fructose-6P into glucosamine-6P using glutamine as a nitrogen source.</text>
</comment>
<dbReference type="RefSeq" id="WP_012717333.1">
    <property type="nucleotide sequence ID" value="NC_012623.1"/>
</dbReference>
<accession>C3NGD3</accession>
<dbReference type="GO" id="GO:0006047">
    <property type="term" value="P:UDP-N-acetylglucosamine metabolic process"/>
    <property type="evidence" value="ECO:0007669"/>
    <property type="project" value="TreeGrafter"/>
</dbReference>
<dbReference type="Gene3D" id="3.40.50.10490">
    <property type="entry name" value="Glucose-6-phosphate isomerase like protein, domain 1"/>
    <property type="match status" value="2"/>
</dbReference>
<dbReference type="PANTHER" id="PTHR10937:SF0">
    <property type="entry name" value="GLUTAMINE--FRUCTOSE-6-PHOSPHATE TRANSAMINASE (ISOMERIZING)"/>
    <property type="match status" value="1"/>
</dbReference>
<dbReference type="HOGENOM" id="CLU_012520_7_0_2"/>
<dbReference type="FunFam" id="3.40.50.10490:FF:000022">
    <property type="entry name" value="Glutamine--fructose-6-phosphate aminotransferase [isomerizing]"/>
    <property type="match status" value="1"/>
</dbReference>
<dbReference type="InterPro" id="IPR017932">
    <property type="entry name" value="GATase_2_dom"/>
</dbReference>
<dbReference type="EC" id="2.6.1.16" evidence="2"/>
<reference evidence="12 13" key="1">
    <citation type="journal article" date="2009" name="Proc. Natl. Acad. Sci. U.S.A.">
        <title>Biogeography of the Sulfolobus islandicus pan-genome.</title>
        <authorList>
            <person name="Reno M.L."/>
            <person name="Held N.L."/>
            <person name="Fields C.J."/>
            <person name="Burke P.V."/>
            <person name="Whitaker R.J."/>
        </authorList>
    </citation>
    <scope>NUCLEOTIDE SEQUENCE [LARGE SCALE GENOMIC DNA]</scope>
    <source>
        <strain evidence="13">Y.N.15.51 / Yellowstone #2</strain>
    </source>
</reference>
<evidence type="ECO:0000259" key="11">
    <source>
        <dbReference type="PROSITE" id="PS51464"/>
    </source>
</evidence>